<protein>
    <submittedName>
        <fullName evidence="8">DNA-binding response regulator, LuxR family</fullName>
    </submittedName>
</protein>
<name>A0A242MWU0_CABSO</name>
<keyword evidence="4" id="KW-0804">Transcription</keyword>
<evidence type="ECO:0000256" key="1">
    <source>
        <dbReference type="ARBA" id="ARBA00022553"/>
    </source>
</evidence>
<evidence type="ECO:0000256" key="5">
    <source>
        <dbReference type="PROSITE-ProRule" id="PRU00169"/>
    </source>
</evidence>
<dbReference type="PANTHER" id="PTHR43214">
    <property type="entry name" value="TWO-COMPONENT RESPONSE REGULATOR"/>
    <property type="match status" value="1"/>
</dbReference>
<dbReference type="PROSITE" id="PS50043">
    <property type="entry name" value="HTH_LUXR_2"/>
    <property type="match status" value="1"/>
</dbReference>
<dbReference type="InterPro" id="IPR058245">
    <property type="entry name" value="NreC/VraR/RcsB-like_REC"/>
</dbReference>
<gene>
    <name evidence="8" type="ORF">PAMC26577_12145</name>
</gene>
<dbReference type="GO" id="GO:0006355">
    <property type="term" value="P:regulation of DNA-templated transcription"/>
    <property type="evidence" value="ECO:0007669"/>
    <property type="project" value="InterPro"/>
</dbReference>
<proteinExistence type="predicted"/>
<dbReference type="EMBL" id="NBTZ01000045">
    <property type="protein sequence ID" value="OTP75910.1"/>
    <property type="molecule type" value="Genomic_DNA"/>
</dbReference>
<dbReference type="SMART" id="SM00421">
    <property type="entry name" value="HTH_LUXR"/>
    <property type="match status" value="1"/>
</dbReference>
<dbReference type="Gene3D" id="3.40.50.2300">
    <property type="match status" value="1"/>
</dbReference>
<evidence type="ECO:0000256" key="3">
    <source>
        <dbReference type="ARBA" id="ARBA00023125"/>
    </source>
</evidence>
<dbReference type="SMART" id="SM00448">
    <property type="entry name" value="REC"/>
    <property type="match status" value="1"/>
</dbReference>
<dbReference type="InterPro" id="IPR001789">
    <property type="entry name" value="Sig_transdc_resp-reg_receiver"/>
</dbReference>
<dbReference type="InterPro" id="IPR016032">
    <property type="entry name" value="Sig_transdc_resp-reg_C-effctor"/>
</dbReference>
<evidence type="ECO:0000259" key="6">
    <source>
        <dbReference type="PROSITE" id="PS50043"/>
    </source>
</evidence>
<organism evidence="8 9">
    <name type="scientific">Caballeronia sordidicola</name>
    <name type="common">Burkholderia sordidicola</name>
    <dbReference type="NCBI Taxonomy" id="196367"/>
    <lineage>
        <taxon>Bacteria</taxon>
        <taxon>Pseudomonadati</taxon>
        <taxon>Pseudomonadota</taxon>
        <taxon>Betaproteobacteria</taxon>
        <taxon>Burkholderiales</taxon>
        <taxon>Burkholderiaceae</taxon>
        <taxon>Caballeronia</taxon>
    </lineage>
</organism>
<evidence type="ECO:0000256" key="4">
    <source>
        <dbReference type="ARBA" id="ARBA00023163"/>
    </source>
</evidence>
<dbReference type="GO" id="GO:0000160">
    <property type="term" value="P:phosphorelay signal transduction system"/>
    <property type="evidence" value="ECO:0007669"/>
    <property type="project" value="InterPro"/>
</dbReference>
<feature type="domain" description="Response regulatory" evidence="7">
    <location>
        <begin position="3"/>
        <end position="119"/>
    </location>
</feature>
<dbReference type="CDD" id="cd06170">
    <property type="entry name" value="LuxR_C_like"/>
    <property type="match status" value="1"/>
</dbReference>
<dbReference type="InterPro" id="IPR039420">
    <property type="entry name" value="WalR-like"/>
</dbReference>
<evidence type="ECO:0000313" key="9">
    <source>
        <dbReference type="Proteomes" id="UP000195221"/>
    </source>
</evidence>
<evidence type="ECO:0000313" key="8">
    <source>
        <dbReference type="EMBL" id="OTP75910.1"/>
    </source>
</evidence>
<evidence type="ECO:0000259" key="7">
    <source>
        <dbReference type="PROSITE" id="PS50110"/>
    </source>
</evidence>
<keyword evidence="3 8" id="KW-0238">DNA-binding</keyword>
<dbReference type="AlphaFoldDB" id="A0A242MWU0"/>
<comment type="caution">
    <text evidence="8">The sequence shown here is derived from an EMBL/GenBank/DDBJ whole genome shotgun (WGS) entry which is preliminary data.</text>
</comment>
<accession>A0A242MWU0</accession>
<dbReference type="PANTHER" id="PTHR43214:SF41">
    <property type="entry name" value="NITRATE_NITRITE RESPONSE REGULATOR PROTEIN NARP"/>
    <property type="match status" value="1"/>
</dbReference>
<feature type="domain" description="HTH luxR-type" evidence="6">
    <location>
        <begin position="142"/>
        <end position="207"/>
    </location>
</feature>
<dbReference type="Pfam" id="PF00196">
    <property type="entry name" value="GerE"/>
    <property type="match status" value="1"/>
</dbReference>
<sequence>MPRILIADDHPIVRDGIRFALRNVNGCTIVGEASDGPSALALIRTVSADLLLLDLSMPGRSGIELITQVKLAMPTLRILIVTAHAEQQYAVRSFKAGASGYVTKDCMGAELVAAVAKVASGGVYVSLSLAEALATNLHEPLEPLAHDRLSDREFDVFRRLSEGQTLTQIAEALCVSAKTVSTYKARILEKLHLPHEVALIRYAIRHELFDHNE</sequence>
<reference evidence="8 9" key="1">
    <citation type="submission" date="2017-03" db="EMBL/GenBank/DDBJ databases">
        <title>Genome analysis of strain PAMC 26577.</title>
        <authorList>
            <person name="Oh H.-M."/>
            <person name="Yang J.-A."/>
        </authorList>
    </citation>
    <scope>NUCLEOTIDE SEQUENCE [LARGE SCALE GENOMIC DNA]</scope>
    <source>
        <strain evidence="8 9">PAMC 26577</strain>
    </source>
</reference>
<dbReference type="GO" id="GO:0003677">
    <property type="term" value="F:DNA binding"/>
    <property type="evidence" value="ECO:0007669"/>
    <property type="project" value="UniProtKB-KW"/>
</dbReference>
<dbReference type="RefSeq" id="WP_062174384.1">
    <property type="nucleotide sequence ID" value="NZ_NBTZ01000045.1"/>
</dbReference>
<dbReference type="InterPro" id="IPR011006">
    <property type="entry name" value="CheY-like_superfamily"/>
</dbReference>
<dbReference type="InterPro" id="IPR000792">
    <property type="entry name" value="Tscrpt_reg_LuxR_C"/>
</dbReference>
<dbReference type="SUPFAM" id="SSF52172">
    <property type="entry name" value="CheY-like"/>
    <property type="match status" value="1"/>
</dbReference>
<dbReference type="Pfam" id="PF00072">
    <property type="entry name" value="Response_reg"/>
    <property type="match status" value="1"/>
</dbReference>
<dbReference type="SUPFAM" id="SSF46894">
    <property type="entry name" value="C-terminal effector domain of the bipartite response regulators"/>
    <property type="match status" value="1"/>
</dbReference>
<feature type="modified residue" description="4-aspartylphosphate" evidence="5">
    <location>
        <position position="54"/>
    </location>
</feature>
<dbReference type="Proteomes" id="UP000195221">
    <property type="component" value="Unassembled WGS sequence"/>
</dbReference>
<dbReference type="PRINTS" id="PR00038">
    <property type="entry name" value="HTHLUXR"/>
</dbReference>
<dbReference type="PROSITE" id="PS50110">
    <property type="entry name" value="RESPONSE_REGULATORY"/>
    <property type="match status" value="1"/>
</dbReference>
<evidence type="ECO:0000256" key="2">
    <source>
        <dbReference type="ARBA" id="ARBA00023015"/>
    </source>
</evidence>
<keyword evidence="2" id="KW-0805">Transcription regulation</keyword>
<keyword evidence="1 5" id="KW-0597">Phosphoprotein</keyword>
<dbReference type="CDD" id="cd17535">
    <property type="entry name" value="REC_NarL-like"/>
    <property type="match status" value="1"/>
</dbReference>